<dbReference type="EMBL" id="SEHH01000009">
    <property type="protein sequence ID" value="TBX52713.1"/>
    <property type="molecule type" value="Genomic_DNA"/>
</dbReference>
<dbReference type="Proteomes" id="UP000292648">
    <property type="component" value="Unassembled WGS sequence"/>
</dbReference>
<feature type="signal peptide" evidence="2">
    <location>
        <begin position="1"/>
        <end position="30"/>
    </location>
</feature>
<evidence type="ECO:0008006" key="5">
    <source>
        <dbReference type="Google" id="ProtNLM"/>
    </source>
</evidence>
<evidence type="ECO:0000256" key="1">
    <source>
        <dbReference type="SAM" id="MobiDB-lite"/>
    </source>
</evidence>
<protein>
    <recommendedName>
        <fullName evidence="5">Histone H1</fullName>
    </recommendedName>
</protein>
<proteinExistence type="predicted"/>
<dbReference type="AlphaFoldDB" id="A0A4Q9Y676"/>
<sequence length="241" mass="25391">MKKLTSVVATLALALPLAASPFAMTTTANAATVTPKATTHALTKATHFPAITLHAKATTTLNTIHFAADRAIAFVSPVKAKLSTKKTYTATKAITLVTGKHASTTYYLISEHGKALGWAKATTIIKGSTPAAKLKATKKTPKTKLTIAKKTTKKAGPKATSTKKTTPKIKAPKKTIKLTKQTTTKAKSTKLTIKHPKASIKPTKKVTTLATKKATKIAAKKHRTVKATTKHAPSKIAAKVA</sequence>
<feature type="chain" id="PRO_5020745199" description="Histone H1" evidence="2">
    <location>
        <begin position="31"/>
        <end position="241"/>
    </location>
</feature>
<accession>A0A4Q9Y676</accession>
<comment type="caution">
    <text evidence="3">The sequence shown here is derived from an EMBL/GenBank/DDBJ whole genome shotgun (WGS) entry which is preliminary data.</text>
</comment>
<gene>
    <name evidence="3" type="ORF">EUZ87_00740</name>
</gene>
<evidence type="ECO:0000313" key="3">
    <source>
        <dbReference type="EMBL" id="TBX52713.1"/>
    </source>
</evidence>
<evidence type="ECO:0000256" key="2">
    <source>
        <dbReference type="SAM" id="SignalP"/>
    </source>
</evidence>
<keyword evidence="2" id="KW-0732">Signal</keyword>
<reference evidence="3 4" key="1">
    <citation type="submission" date="2019-01" db="EMBL/GenBank/DDBJ databases">
        <title>Draft genome sequence of Lactobacillus paraplantarum OSY-TC318, a Producer of the novel lantibiotic Paraplantaracin TC318.</title>
        <authorList>
            <person name="Hussein W.E."/>
            <person name="Huang E."/>
            <person name="Yousef A.E."/>
        </authorList>
    </citation>
    <scope>NUCLEOTIDE SEQUENCE [LARGE SCALE GENOMIC DNA]</scope>
    <source>
        <strain evidence="3 4">OSY-TC318</strain>
    </source>
</reference>
<evidence type="ECO:0000313" key="4">
    <source>
        <dbReference type="Proteomes" id="UP000292648"/>
    </source>
</evidence>
<organism evidence="3 4">
    <name type="scientific">Lactiplantibacillus paraplantarum</name>
    <dbReference type="NCBI Taxonomy" id="60520"/>
    <lineage>
        <taxon>Bacteria</taxon>
        <taxon>Bacillati</taxon>
        <taxon>Bacillota</taxon>
        <taxon>Bacilli</taxon>
        <taxon>Lactobacillales</taxon>
        <taxon>Lactobacillaceae</taxon>
        <taxon>Lactiplantibacillus</taxon>
    </lineage>
</organism>
<feature type="compositionally biased region" description="Basic residues" evidence="1">
    <location>
        <begin position="213"/>
        <end position="233"/>
    </location>
</feature>
<feature type="region of interest" description="Disordered" evidence="1">
    <location>
        <begin position="149"/>
        <end position="170"/>
    </location>
</feature>
<name>A0A4Q9Y676_9LACO</name>
<feature type="region of interest" description="Disordered" evidence="1">
    <location>
        <begin position="199"/>
        <end position="241"/>
    </location>
</feature>